<name>A0AAV1B0S6_VICFA</name>
<evidence type="ECO:0000313" key="2">
    <source>
        <dbReference type="EMBL" id="CAI8615048.1"/>
    </source>
</evidence>
<sequence>MVLPNIYQGNSSDHVIPSGVMSAGNVNQDVDDILNDESGPSEPMHDTSTDVDPKVVCENISKYDSKDVTVDVSKDKDIVDSEEVNIEVSQEDDMNVINYLND</sequence>
<proteinExistence type="predicted"/>
<dbReference type="Proteomes" id="UP001157006">
    <property type="component" value="Chromosome 5"/>
</dbReference>
<dbReference type="EMBL" id="OX451740">
    <property type="protein sequence ID" value="CAI8615048.1"/>
    <property type="molecule type" value="Genomic_DNA"/>
</dbReference>
<dbReference type="AlphaFoldDB" id="A0AAV1B0S6"/>
<evidence type="ECO:0000256" key="1">
    <source>
        <dbReference type="SAM" id="MobiDB-lite"/>
    </source>
</evidence>
<accession>A0AAV1B0S6</accession>
<keyword evidence="3" id="KW-1185">Reference proteome</keyword>
<evidence type="ECO:0000313" key="3">
    <source>
        <dbReference type="Proteomes" id="UP001157006"/>
    </source>
</evidence>
<feature type="region of interest" description="Disordered" evidence="1">
    <location>
        <begin position="18"/>
        <end position="52"/>
    </location>
</feature>
<gene>
    <name evidence="2" type="ORF">VFH_V159880</name>
</gene>
<feature type="compositionally biased region" description="Basic and acidic residues" evidence="1">
    <location>
        <begin position="43"/>
        <end position="52"/>
    </location>
</feature>
<reference evidence="2 3" key="1">
    <citation type="submission" date="2023-01" db="EMBL/GenBank/DDBJ databases">
        <authorList>
            <person name="Kreplak J."/>
        </authorList>
    </citation>
    <scope>NUCLEOTIDE SEQUENCE [LARGE SCALE GENOMIC DNA]</scope>
</reference>
<organism evidence="2 3">
    <name type="scientific">Vicia faba</name>
    <name type="common">Broad bean</name>
    <name type="synonym">Faba vulgaris</name>
    <dbReference type="NCBI Taxonomy" id="3906"/>
    <lineage>
        <taxon>Eukaryota</taxon>
        <taxon>Viridiplantae</taxon>
        <taxon>Streptophyta</taxon>
        <taxon>Embryophyta</taxon>
        <taxon>Tracheophyta</taxon>
        <taxon>Spermatophyta</taxon>
        <taxon>Magnoliopsida</taxon>
        <taxon>eudicotyledons</taxon>
        <taxon>Gunneridae</taxon>
        <taxon>Pentapetalae</taxon>
        <taxon>rosids</taxon>
        <taxon>fabids</taxon>
        <taxon>Fabales</taxon>
        <taxon>Fabaceae</taxon>
        <taxon>Papilionoideae</taxon>
        <taxon>50 kb inversion clade</taxon>
        <taxon>NPAAA clade</taxon>
        <taxon>Hologalegina</taxon>
        <taxon>IRL clade</taxon>
        <taxon>Fabeae</taxon>
        <taxon>Vicia</taxon>
    </lineage>
</organism>
<protein>
    <submittedName>
        <fullName evidence="2">Uncharacterized protein</fullName>
    </submittedName>
</protein>